<dbReference type="AlphaFoldDB" id="A0A9Q1BHA1"/>
<sequence>MTWNLGISLSSGRLARCIFLMAFTGLSLGSLRRSFTVDYEKDTFLKDGQPFRYVSGSIHYARVHPSYWRDRLQKMYTAGLNAIEMYIPWNLHEPYPGQYNFNGSADFQQFLTLANETGLLVVLRPGPYMCSEWDLGGLPGWLLKNENISLRTSDKNYLEPATRWMKKLLTMVMPFLYKNGGPVILVQIENEYGSYPACDHSYMEYLHRLFMSVLGDDVVYFTTDGPSKKMLTCGMVKGALATIDFRAVENATAHFELLRTFQPNGPLVNSEFYTGWLDHWGELHQTLSTSVFAESLDNLLGMGANVNMYMFEGGTNFQFWTGGNYKNNTYRPQCSSHDYDAPLSEAGDPTKKYYAIREVISKYLPLPPDPVPPATPKSNYGTIKMKYCCSLLDVLDIVSPEGPTSSNYPVTMESLNQFHGFMLYRTIIPLDGGTGVLSCPGIRDRGYIMVNGINQGVLERITKLNVNITYKTGDWLDVLVENQGHINYGIGMLDPKGILGQVTLNGVTLINWYMYPIDIENVLPEIGKTVHSKQSSTGPSVNIPAFYYSEVTLDPNSDTFIDPMGWSKGQAFLNNFNLGRYWPTKGPQITLYVPAPVLADGGVNKIVLFELERAGEKIRLIDEPIIDGPV</sequence>
<feature type="active site" description="Nucleophile" evidence="6">
    <location>
        <position position="271"/>
    </location>
</feature>
<dbReference type="PANTHER" id="PTHR23421">
    <property type="entry name" value="BETA-GALACTOSIDASE RELATED"/>
    <property type="match status" value="1"/>
</dbReference>
<dbReference type="Pfam" id="PF21467">
    <property type="entry name" value="BetaGal_gal-bd"/>
    <property type="match status" value="1"/>
</dbReference>
<comment type="catalytic activity">
    <reaction evidence="7">
        <text>Hydrolysis of terminal non-reducing beta-D-galactose residues in beta-D-galactosides.</text>
        <dbReference type="EC" id="3.2.1.23"/>
    </reaction>
</comment>
<dbReference type="InterPro" id="IPR031330">
    <property type="entry name" value="Gly_Hdrlase_35_cat"/>
</dbReference>
<dbReference type="InterPro" id="IPR026283">
    <property type="entry name" value="B-gal_1-like"/>
</dbReference>
<name>A0A9Q1BHA1_HOLLE</name>
<dbReference type="SUPFAM" id="SSF49785">
    <property type="entry name" value="Galactose-binding domain-like"/>
    <property type="match status" value="1"/>
</dbReference>
<dbReference type="InterPro" id="IPR017853">
    <property type="entry name" value="GH"/>
</dbReference>
<evidence type="ECO:0000259" key="11">
    <source>
        <dbReference type="Pfam" id="PF21467"/>
    </source>
</evidence>
<dbReference type="Gene3D" id="2.60.120.260">
    <property type="entry name" value="Galactose-binding domain-like"/>
    <property type="match status" value="2"/>
</dbReference>
<evidence type="ECO:0000259" key="10">
    <source>
        <dbReference type="Pfam" id="PF21317"/>
    </source>
</evidence>
<dbReference type="Proteomes" id="UP001152320">
    <property type="component" value="Chromosome 18"/>
</dbReference>
<organism evidence="12 13">
    <name type="scientific">Holothuria leucospilota</name>
    <name type="common">Black long sea cucumber</name>
    <name type="synonym">Mertensiothuria leucospilota</name>
    <dbReference type="NCBI Taxonomy" id="206669"/>
    <lineage>
        <taxon>Eukaryota</taxon>
        <taxon>Metazoa</taxon>
        <taxon>Echinodermata</taxon>
        <taxon>Eleutherozoa</taxon>
        <taxon>Echinozoa</taxon>
        <taxon>Holothuroidea</taxon>
        <taxon>Aspidochirotacea</taxon>
        <taxon>Aspidochirotida</taxon>
        <taxon>Holothuriidae</taxon>
        <taxon>Holothuria</taxon>
    </lineage>
</organism>
<proteinExistence type="inferred from homology"/>
<dbReference type="GO" id="GO:0004565">
    <property type="term" value="F:beta-galactosidase activity"/>
    <property type="evidence" value="ECO:0007669"/>
    <property type="project" value="UniProtKB-EC"/>
</dbReference>
<dbReference type="InterPro" id="IPR019801">
    <property type="entry name" value="Glyco_hydro_35_CS"/>
</dbReference>
<evidence type="ECO:0000256" key="4">
    <source>
        <dbReference type="ARBA" id="ARBA00023180"/>
    </source>
</evidence>
<dbReference type="FunFam" id="2.60.120.260:FF:000021">
    <property type="entry name" value="Beta-galactosidase"/>
    <property type="match status" value="1"/>
</dbReference>
<dbReference type="PIRSF" id="PIRSF006336">
    <property type="entry name" value="B-gal"/>
    <property type="match status" value="1"/>
</dbReference>
<dbReference type="Pfam" id="PF21317">
    <property type="entry name" value="BetaGal_ABD_1"/>
    <property type="match status" value="1"/>
</dbReference>
<evidence type="ECO:0000313" key="13">
    <source>
        <dbReference type="Proteomes" id="UP001152320"/>
    </source>
</evidence>
<accession>A0A9Q1BHA1</accession>
<gene>
    <name evidence="12" type="ORF">HOLleu_35302</name>
</gene>
<dbReference type="GO" id="GO:0005975">
    <property type="term" value="P:carbohydrate metabolic process"/>
    <property type="evidence" value="ECO:0007669"/>
    <property type="project" value="InterPro"/>
</dbReference>
<feature type="domain" description="Beta-galactosidase 1-like first all-beta" evidence="10">
    <location>
        <begin position="409"/>
        <end position="518"/>
    </location>
</feature>
<dbReference type="Pfam" id="PF01301">
    <property type="entry name" value="Glyco_hydro_35"/>
    <property type="match status" value="1"/>
</dbReference>
<dbReference type="OrthoDB" id="1657402at2759"/>
<keyword evidence="5 7" id="KW-0326">Glycosidase</keyword>
<dbReference type="InterPro" id="IPR008979">
    <property type="entry name" value="Galactose-bd-like_sf"/>
</dbReference>
<evidence type="ECO:0000256" key="8">
    <source>
        <dbReference type="RuleBase" id="RU003679"/>
    </source>
</evidence>
<evidence type="ECO:0000256" key="2">
    <source>
        <dbReference type="ARBA" id="ARBA00022729"/>
    </source>
</evidence>
<feature type="domain" description="Glycoside hydrolase 35 catalytic" evidence="9">
    <location>
        <begin position="43"/>
        <end position="362"/>
    </location>
</feature>
<dbReference type="EC" id="3.2.1.23" evidence="7"/>
<evidence type="ECO:0000256" key="6">
    <source>
        <dbReference type="PIRSR" id="PIRSR006336-1"/>
    </source>
</evidence>
<evidence type="ECO:0000259" key="9">
    <source>
        <dbReference type="Pfam" id="PF01301"/>
    </source>
</evidence>
<dbReference type="SUPFAM" id="SSF51445">
    <property type="entry name" value="(Trans)glycosidases"/>
    <property type="match status" value="1"/>
</dbReference>
<dbReference type="InterPro" id="IPR001944">
    <property type="entry name" value="Glycoside_Hdrlase_35"/>
</dbReference>
<reference evidence="12" key="1">
    <citation type="submission" date="2021-10" db="EMBL/GenBank/DDBJ databases">
        <title>Tropical sea cucumber genome reveals ecological adaptation and Cuvierian tubules defense mechanism.</title>
        <authorList>
            <person name="Chen T."/>
        </authorList>
    </citation>
    <scope>NUCLEOTIDE SEQUENCE</scope>
    <source>
        <strain evidence="12">Nanhai2018</strain>
        <tissue evidence="12">Muscle</tissue>
    </source>
</reference>
<keyword evidence="3 7" id="KW-0378">Hydrolase</keyword>
<keyword evidence="2" id="KW-0732">Signal</keyword>
<dbReference type="InterPro" id="IPR048913">
    <property type="entry name" value="BetaGal_gal-bd"/>
</dbReference>
<evidence type="ECO:0000256" key="1">
    <source>
        <dbReference type="ARBA" id="ARBA00009809"/>
    </source>
</evidence>
<feature type="domain" description="Beta-galactosidase galactose-binding" evidence="11">
    <location>
        <begin position="544"/>
        <end position="601"/>
    </location>
</feature>
<dbReference type="Gene3D" id="3.20.20.80">
    <property type="entry name" value="Glycosidases"/>
    <property type="match status" value="1"/>
</dbReference>
<dbReference type="EMBL" id="JAIZAY010000018">
    <property type="protein sequence ID" value="KAJ8025174.1"/>
    <property type="molecule type" value="Genomic_DNA"/>
</dbReference>
<evidence type="ECO:0000313" key="12">
    <source>
        <dbReference type="EMBL" id="KAJ8025174.1"/>
    </source>
</evidence>
<keyword evidence="4" id="KW-0325">Glycoprotein</keyword>
<evidence type="ECO:0000256" key="7">
    <source>
        <dbReference type="RuleBase" id="RU000675"/>
    </source>
</evidence>
<dbReference type="InterPro" id="IPR048912">
    <property type="entry name" value="BetaGal1-like_ABD1"/>
</dbReference>
<dbReference type="PRINTS" id="PR00742">
    <property type="entry name" value="GLHYDRLASE35"/>
</dbReference>
<feature type="active site" description="Proton donor" evidence="6">
    <location>
        <position position="191"/>
    </location>
</feature>
<keyword evidence="13" id="KW-1185">Reference proteome</keyword>
<comment type="caution">
    <text evidence="12">The sequence shown here is derived from an EMBL/GenBank/DDBJ whole genome shotgun (WGS) entry which is preliminary data.</text>
</comment>
<evidence type="ECO:0000256" key="5">
    <source>
        <dbReference type="ARBA" id="ARBA00023295"/>
    </source>
</evidence>
<dbReference type="FunFam" id="3.20.20.80:FF:000017">
    <property type="entry name" value="Beta-galactosidase"/>
    <property type="match status" value="1"/>
</dbReference>
<comment type="similarity">
    <text evidence="1 8">Belongs to the glycosyl hydrolase 35 family.</text>
</comment>
<evidence type="ECO:0000256" key="3">
    <source>
        <dbReference type="ARBA" id="ARBA00022801"/>
    </source>
</evidence>
<dbReference type="PROSITE" id="PS01182">
    <property type="entry name" value="GLYCOSYL_HYDROL_F35"/>
    <property type="match status" value="1"/>
</dbReference>
<protein>
    <recommendedName>
        <fullName evidence="7">Beta-galactosidase</fullName>
        <ecNumber evidence="7">3.2.1.23</ecNumber>
    </recommendedName>
</protein>